<dbReference type="EMBL" id="JACSDY010000005">
    <property type="protein sequence ID" value="KAF7427627.1"/>
    <property type="molecule type" value="Genomic_DNA"/>
</dbReference>
<protein>
    <submittedName>
        <fullName evidence="1">Uncharacterized protein</fullName>
    </submittedName>
</protein>
<sequence>MLVLRIAYEAFRFFRQSNRSILFSVPSESLLFDSRRYQGNLVPLLRPNRQRSQFFHRTRRLQDFPGLADYREPLNPESLISELTSESVSSDVFEPVRLEYTVAQELFAVFDREHNDAGV</sequence>
<name>A0A834P4H9_VESPE</name>
<proteinExistence type="predicted"/>
<dbReference type="Proteomes" id="UP000600918">
    <property type="component" value="Unassembled WGS sequence"/>
</dbReference>
<dbReference type="AlphaFoldDB" id="A0A834P4H9"/>
<comment type="caution">
    <text evidence="1">The sequence shown here is derived from an EMBL/GenBank/DDBJ whole genome shotgun (WGS) entry which is preliminary data.</text>
</comment>
<keyword evidence="2" id="KW-1185">Reference proteome</keyword>
<reference evidence="1" key="1">
    <citation type="journal article" date="2020" name="G3 (Bethesda)">
        <title>High-Quality Assemblies for Three Invasive Social Wasps from the &lt;i&gt;Vespula&lt;/i&gt; Genus.</title>
        <authorList>
            <person name="Harrop T.W.R."/>
            <person name="Guhlin J."/>
            <person name="McLaughlin G.M."/>
            <person name="Permina E."/>
            <person name="Stockwell P."/>
            <person name="Gilligan J."/>
            <person name="Le Lec M.F."/>
            <person name="Gruber M.A.M."/>
            <person name="Quinn O."/>
            <person name="Lovegrove M."/>
            <person name="Duncan E.J."/>
            <person name="Remnant E.J."/>
            <person name="Van Eeckhoven J."/>
            <person name="Graham B."/>
            <person name="Knapp R.A."/>
            <person name="Langford K.W."/>
            <person name="Kronenberg Z."/>
            <person name="Press M.O."/>
            <person name="Eacker S.M."/>
            <person name="Wilson-Rankin E.E."/>
            <person name="Purcell J."/>
            <person name="Lester P.J."/>
            <person name="Dearden P.K."/>
        </authorList>
    </citation>
    <scope>NUCLEOTIDE SEQUENCE</scope>
    <source>
        <strain evidence="1">Volc-1</strain>
    </source>
</reference>
<evidence type="ECO:0000313" key="1">
    <source>
        <dbReference type="EMBL" id="KAF7427627.1"/>
    </source>
</evidence>
<organism evidence="1 2">
    <name type="scientific">Vespula pensylvanica</name>
    <name type="common">Western yellow jacket</name>
    <name type="synonym">Wasp</name>
    <dbReference type="NCBI Taxonomy" id="30213"/>
    <lineage>
        <taxon>Eukaryota</taxon>
        <taxon>Metazoa</taxon>
        <taxon>Ecdysozoa</taxon>
        <taxon>Arthropoda</taxon>
        <taxon>Hexapoda</taxon>
        <taxon>Insecta</taxon>
        <taxon>Pterygota</taxon>
        <taxon>Neoptera</taxon>
        <taxon>Endopterygota</taxon>
        <taxon>Hymenoptera</taxon>
        <taxon>Apocrita</taxon>
        <taxon>Aculeata</taxon>
        <taxon>Vespoidea</taxon>
        <taxon>Vespidae</taxon>
        <taxon>Vespinae</taxon>
        <taxon>Vespula</taxon>
    </lineage>
</organism>
<accession>A0A834P4H9</accession>
<evidence type="ECO:0000313" key="2">
    <source>
        <dbReference type="Proteomes" id="UP000600918"/>
    </source>
</evidence>
<gene>
    <name evidence="1" type="ORF">H0235_007321</name>
</gene>